<sequence>MVLRNMARDLNDLVAITRTIESIGDRFQTLDKRLTISQTKAYQRQAIELVRAAHHLFQTIPNYQPTENEAKLYDQARLSLENNQVVLSALRKRLILIFKGPETSSFDSDKAKARKLRLTERCNTIRNMEPEVVLWWVKAYPTSVWEVSQMSDRTFDYLVDKMSSQRVQALHSDHDNLCAFASEGPLDSCEEYRNFTQAFHAAAYRLAQSSTDFGLPLPLDSNNTGTRPVQVGSELLHGRVYNLSIPDLQLVGVSDNVRGGPWLTDPYDVNNFPFVTVQISRELGGIYATQRPQQM</sequence>
<gene>
    <name evidence="1" type="ORF">PV05_06982</name>
</gene>
<dbReference type="GeneID" id="25328890"/>
<dbReference type="EMBL" id="KN847320">
    <property type="protein sequence ID" value="KIW54633.1"/>
    <property type="molecule type" value="Genomic_DNA"/>
</dbReference>
<organism evidence="1 2">
    <name type="scientific">Exophiala xenobiotica</name>
    <dbReference type="NCBI Taxonomy" id="348802"/>
    <lineage>
        <taxon>Eukaryota</taxon>
        <taxon>Fungi</taxon>
        <taxon>Dikarya</taxon>
        <taxon>Ascomycota</taxon>
        <taxon>Pezizomycotina</taxon>
        <taxon>Eurotiomycetes</taxon>
        <taxon>Chaetothyriomycetidae</taxon>
        <taxon>Chaetothyriales</taxon>
        <taxon>Herpotrichiellaceae</taxon>
        <taxon>Exophiala</taxon>
    </lineage>
</organism>
<evidence type="ECO:0000313" key="1">
    <source>
        <dbReference type="EMBL" id="KIW54633.1"/>
    </source>
</evidence>
<protein>
    <submittedName>
        <fullName evidence="1">Uncharacterized protein</fullName>
    </submittedName>
</protein>
<name>A0A0D2EGT6_9EURO</name>
<dbReference type="RefSeq" id="XP_013315218.1">
    <property type="nucleotide sequence ID" value="XM_013459764.1"/>
</dbReference>
<accession>A0A0D2EGT6</accession>
<reference evidence="1 2" key="1">
    <citation type="submission" date="2015-01" db="EMBL/GenBank/DDBJ databases">
        <title>The Genome Sequence of Exophiala xenobiotica CBS118157.</title>
        <authorList>
            <consortium name="The Broad Institute Genomics Platform"/>
            <person name="Cuomo C."/>
            <person name="de Hoog S."/>
            <person name="Gorbushina A."/>
            <person name="Stielow B."/>
            <person name="Teixiera M."/>
            <person name="Abouelleil A."/>
            <person name="Chapman S.B."/>
            <person name="Priest M."/>
            <person name="Young S.K."/>
            <person name="Wortman J."/>
            <person name="Nusbaum C."/>
            <person name="Birren B."/>
        </authorList>
    </citation>
    <scope>NUCLEOTIDE SEQUENCE [LARGE SCALE GENOMIC DNA]</scope>
    <source>
        <strain evidence="1 2">CBS 118157</strain>
    </source>
</reference>
<proteinExistence type="predicted"/>
<dbReference type="OrthoDB" id="3520662at2759"/>
<keyword evidence="2" id="KW-1185">Reference proteome</keyword>
<dbReference type="Proteomes" id="UP000054342">
    <property type="component" value="Unassembled WGS sequence"/>
</dbReference>
<dbReference type="HOGENOM" id="CLU_082162_0_0_1"/>
<evidence type="ECO:0000313" key="2">
    <source>
        <dbReference type="Proteomes" id="UP000054342"/>
    </source>
</evidence>
<dbReference type="AlphaFoldDB" id="A0A0D2EGT6"/>